<keyword evidence="5" id="KW-1185">Reference proteome</keyword>
<dbReference type="Gene3D" id="3.10.20.90">
    <property type="entry name" value="Phosphatidylinositol 3-kinase Catalytic Subunit, Chain A, domain 1"/>
    <property type="match status" value="1"/>
</dbReference>
<dbReference type="EMBL" id="JABTTQ020000282">
    <property type="protein sequence ID" value="KAK6140648.1"/>
    <property type="molecule type" value="Genomic_DNA"/>
</dbReference>
<keyword evidence="1" id="KW-0805">Transcription regulation</keyword>
<name>A0ABR0VZ94_REHGL</name>
<proteinExistence type="inferred from homology"/>
<sequence>MELVMAHESDLNLKATELRLGLHLNKMFSSSKNNKRASPEMAEESSGSKGISDAKSVEHETAPAPKAEIVGCPPVKSYRKNNLQQNKTEGDQSGMFVKVSMDRAPYLRKIVLKLYKLFRVAEGFG</sequence>
<accession>A0ABR0VZ94</accession>
<comment type="subunit">
    <text evidence="1">Homodimers and heterodimers.</text>
</comment>
<protein>
    <recommendedName>
        <fullName evidence="1">Auxin-responsive protein</fullName>
    </recommendedName>
</protein>
<evidence type="ECO:0000313" key="5">
    <source>
        <dbReference type="Proteomes" id="UP001318860"/>
    </source>
</evidence>
<keyword evidence="1" id="KW-0927">Auxin signaling pathway</keyword>
<evidence type="ECO:0000256" key="1">
    <source>
        <dbReference type="RuleBase" id="RU004549"/>
    </source>
</evidence>
<keyword evidence="1" id="KW-0539">Nucleus</keyword>
<evidence type="ECO:0000259" key="3">
    <source>
        <dbReference type="Pfam" id="PF02309"/>
    </source>
</evidence>
<comment type="subcellular location">
    <subcellularLocation>
        <location evidence="1">Nucleus</location>
    </subcellularLocation>
</comment>
<organism evidence="4 5">
    <name type="scientific">Rehmannia glutinosa</name>
    <name type="common">Chinese foxglove</name>
    <dbReference type="NCBI Taxonomy" id="99300"/>
    <lineage>
        <taxon>Eukaryota</taxon>
        <taxon>Viridiplantae</taxon>
        <taxon>Streptophyta</taxon>
        <taxon>Embryophyta</taxon>
        <taxon>Tracheophyta</taxon>
        <taxon>Spermatophyta</taxon>
        <taxon>Magnoliopsida</taxon>
        <taxon>eudicotyledons</taxon>
        <taxon>Gunneridae</taxon>
        <taxon>Pentapetalae</taxon>
        <taxon>asterids</taxon>
        <taxon>lamiids</taxon>
        <taxon>Lamiales</taxon>
        <taxon>Orobanchaceae</taxon>
        <taxon>Rehmannieae</taxon>
        <taxon>Rehmannia</taxon>
    </lineage>
</organism>
<keyword evidence="1" id="KW-0678">Repressor</keyword>
<comment type="similarity">
    <text evidence="1">Belongs to the Aux/IAA family.</text>
</comment>
<dbReference type="InterPro" id="IPR003311">
    <property type="entry name" value="AUX_IAA"/>
</dbReference>
<dbReference type="PANTHER" id="PTHR31734">
    <property type="entry name" value="AUXIN-RESPONSIVE PROTEIN IAA17"/>
    <property type="match status" value="1"/>
</dbReference>
<dbReference type="Pfam" id="PF02309">
    <property type="entry name" value="AUX_IAA"/>
    <property type="match status" value="1"/>
</dbReference>
<feature type="region of interest" description="Disordered" evidence="2">
    <location>
        <begin position="29"/>
        <end position="78"/>
    </location>
</feature>
<reference evidence="4 5" key="1">
    <citation type="journal article" date="2021" name="Comput. Struct. Biotechnol. J.">
        <title>De novo genome assembly of the potent medicinal plant Rehmannia glutinosa using nanopore technology.</title>
        <authorList>
            <person name="Ma L."/>
            <person name="Dong C."/>
            <person name="Song C."/>
            <person name="Wang X."/>
            <person name="Zheng X."/>
            <person name="Niu Y."/>
            <person name="Chen S."/>
            <person name="Feng W."/>
        </authorList>
    </citation>
    <scope>NUCLEOTIDE SEQUENCE [LARGE SCALE GENOMIC DNA]</scope>
    <source>
        <strain evidence="4">DH-2019</strain>
    </source>
</reference>
<dbReference type="InterPro" id="IPR033389">
    <property type="entry name" value="AUX/IAA_dom"/>
</dbReference>
<keyword evidence="1" id="KW-0804">Transcription</keyword>
<evidence type="ECO:0000313" key="4">
    <source>
        <dbReference type="EMBL" id="KAK6140648.1"/>
    </source>
</evidence>
<feature type="domain" description="AUX/IAA" evidence="3">
    <location>
        <begin position="32"/>
        <end position="118"/>
    </location>
</feature>
<evidence type="ECO:0000256" key="2">
    <source>
        <dbReference type="SAM" id="MobiDB-lite"/>
    </source>
</evidence>
<gene>
    <name evidence="4" type="ORF">DH2020_025606</name>
</gene>
<comment type="function">
    <text evidence="1">Aux/IAA proteins are short-lived transcriptional factors that function as repressors of early auxin response genes at low auxin concentrations.</text>
</comment>
<dbReference type="PANTHER" id="PTHR31734:SF227">
    <property type="entry name" value="AUXIN-RESPONSIVE PROTEIN IAA4"/>
    <property type="match status" value="1"/>
</dbReference>
<comment type="caution">
    <text evidence="4">The sequence shown here is derived from an EMBL/GenBank/DDBJ whole genome shotgun (WGS) entry which is preliminary data.</text>
</comment>
<dbReference type="Proteomes" id="UP001318860">
    <property type="component" value="Unassembled WGS sequence"/>
</dbReference>